<evidence type="ECO:0000313" key="2">
    <source>
        <dbReference type="EMBL" id="MBP1970996.1"/>
    </source>
</evidence>
<dbReference type="RefSeq" id="WP_209464072.1">
    <property type="nucleotide sequence ID" value="NZ_CP110224.1"/>
</dbReference>
<dbReference type="EMBL" id="JAGGKX010000019">
    <property type="protein sequence ID" value="MBP1970996.1"/>
    <property type="molecule type" value="Genomic_DNA"/>
</dbReference>
<feature type="signal peptide" evidence="1">
    <location>
        <begin position="1"/>
        <end position="18"/>
    </location>
</feature>
<sequence length="111" mass="12384">MKTILLMLPLLFVLGGCAGNSNDVSDDENVTDYSSYSGTVIELNEESDGKRILVQEAEDEDYKKLTFNIPTEINDEVQLDDEVTIYYDVDSAIGESDPPILIGKILRLEIH</sequence>
<evidence type="ECO:0000313" key="3">
    <source>
        <dbReference type="Proteomes" id="UP001519345"/>
    </source>
</evidence>
<proteinExistence type="predicted"/>
<evidence type="ECO:0008006" key="4">
    <source>
        <dbReference type="Google" id="ProtNLM"/>
    </source>
</evidence>
<reference evidence="2 3" key="1">
    <citation type="submission" date="2021-03" db="EMBL/GenBank/DDBJ databases">
        <title>Genomic Encyclopedia of Type Strains, Phase IV (KMG-IV): sequencing the most valuable type-strain genomes for metagenomic binning, comparative biology and taxonomic classification.</title>
        <authorList>
            <person name="Goeker M."/>
        </authorList>
    </citation>
    <scope>NUCLEOTIDE SEQUENCE [LARGE SCALE GENOMIC DNA]</scope>
    <source>
        <strain evidence="2 3">DSM 25609</strain>
    </source>
</reference>
<evidence type="ECO:0000256" key="1">
    <source>
        <dbReference type="SAM" id="SignalP"/>
    </source>
</evidence>
<gene>
    <name evidence="2" type="ORF">J2Z83_003133</name>
</gene>
<feature type="chain" id="PRO_5045677998" description="DUF3221 domain-containing protein" evidence="1">
    <location>
        <begin position="19"/>
        <end position="111"/>
    </location>
</feature>
<dbReference type="Proteomes" id="UP001519345">
    <property type="component" value="Unassembled WGS sequence"/>
</dbReference>
<accession>A0ABS4IJA1</accession>
<dbReference type="PROSITE" id="PS51257">
    <property type="entry name" value="PROKAR_LIPOPROTEIN"/>
    <property type="match status" value="1"/>
</dbReference>
<keyword evidence="1" id="KW-0732">Signal</keyword>
<organism evidence="2 3">
    <name type="scientific">Virgibacillus natechei</name>
    <dbReference type="NCBI Taxonomy" id="1216297"/>
    <lineage>
        <taxon>Bacteria</taxon>
        <taxon>Bacillati</taxon>
        <taxon>Bacillota</taxon>
        <taxon>Bacilli</taxon>
        <taxon>Bacillales</taxon>
        <taxon>Bacillaceae</taxon>
        <taxon>Virgibacillus</taxon>
    </lineage>
</organism>
<name>A0ABS4IJA1_9BACI</name>
<protein>
    <recommendedName>
        <fullName evidence="4">DUF3221 domain-containing protein</fullName>
    </recommendedName>
</protein>
<keyword evidence="3" id="KW-1185">Reference proteome</keyword>
<comment type="caution">
    <text evidence="2">The sequence shown here is derived from an EMBL/GenBank/DDBJ whole genome shotgun (WGS) entry which is preliminary data.</text>
</comment>